<proteinExistence type="predicted"/>
<accession>A0A1U7VG22</accession>
<keyword evidence="1" id="KW-1185">Reference proteome</keyword>
<protein>
    <submittedName>
        <fullName evidence="2">Uncharacterized protein LOC104216865</fullName>
    </submittedName>
</protein>
<sequence>MAVNSYGPIYMFRTETSGYTDIEKRQVFLRSYQFSRKKSLSERIRRSFTRVKRVICVKLRSTRKLRKLVWLKLKYGIFSSRRRRFFLRLHNTSNHSSGLPCPSSCLW</sequence>
<reference evidence="2" key="2">
    <citation type="submission" date="2025-08" db="UniProtKB">
        <authorList>
            <consortium name="RefSeq"/>
        </authorList>
    </citation>
    <scope>IDENTIFICATION</scope>
    <source>
        <tissue evidence="2">Leaf</tissue>
    </source>
</reference>
<organism evidence="1 2">
    <name type="scientific">Nicotiana sylvestris</name>
    <name type="common">Wood tobacco</name>
    <name type="synonym">South American tobacco</name>
    <dbReference type="NCBI Taxonomy" id="4096"/>
    <lineage>
        <taxon>Eukaryota</taxon>
        <taxon>Viridiplantae</taxon>
        <taxon>Streptophyta</taxon>
        <taxon>Embryophyta</taxon>
        <taxon>Tracheophyta</taxon>
        <taxon>Spermatophyta</taxon>
        <taxon>Magnoliopsida</taxon>
        <taxon>eudicotyledons</taxon>
        <taxon>Gunneridae</taxon>
        <taxon>Pentapetalae</taxon>
        <taxon>asterids</taxon>
        <taxon>lamiids</taxon>
        <taxon>Solanales</taxon>
        <taxon>Solanaceae</taxon>
        <taxon>Nicotianoideae</taxon>
        <taxon>Nicotianeae</taxon>
        <taxon>Nicotiana</taxon>
    </lineage>
</organism>
<evidence type="ECO:0000313" key="1">
    <source>
        <dbReference type="Proteomes" id="UP000189701"/>
    </source>
</evidence>
<gene>
    <name evidence="2" type="primary">LOC104216865</name>
</gene>
<dbReference type="AlphaFoldDB" id="A0A1U7VG22"/>
<name>A0A1U7VG22_NICSY</name>
<reference evidence="1" key="1">
    <citation type="journal article" date="2013" name="Genome Biol.">
        <title>Reference genomes and transcriptomes of Nicotiana sylvestris and Nicotiana tomentosiformis.</title>
        <authorList>
            <person name="Sierro N."/>
            <person name="Battey J.N."/>
            <person name="Ouadi S."/>
            <person name="Bovet L."/>
            <person name="Goepfert S."/>
            <person name="Bakaher N."/>
            <person name="Peitsch M.C."/>
            <person name="Ivanov N.V."/>
        </authorList>
    </citation>
    <scope>NUCLEOTIDE SEQUENCE [LARGE SCALE GENOMIC DNA]</scope>
</reference>
<dbReference type="OrthoDB" id="1914706at2759"/>
<dbReference type="RefSeq" id="XP_009765303.1">
    <property type="nucleotide sequence ID" value="XM_009767001.1"/>
</dbReference>
<dbReference type="eggNOG" id="ENOG502S6ZZ">
    <property type="taxonomic scope" value="Eukaryota"/>
</dbReference>
<dbReference type="Proteomes" id="UP000189701">
    <property type="component" value="Unplaced"/>
</dbReference>
<evidence type="ECO:0000313" key="2">
    <source>
        <dbReference type="RefSeq" id="XP_009765303.1"/>
    </source>
</evidence>